<dbReference type="InterPro" id="IPR029016">
    <property type="entry name" value="GAF-like_dom_sf"/>
</dbReference>
<evidence type="ECO:0000313" key="5">
    <source>
        <dbReference type="Proteomes" id="UP001321453"/>
    </source>
</evidence>
<evidence type="ECO:0000259" key="3">
    <source>
        <dbReference type="SMART" id="SM00331"/>
    </source>
</evidence>
<dbReference type="InterPro" id="IPR052016">
    <property type="entry name" value="Bact_Sigma-Reg"/>
</dbReference>
<evidence type="ECO:0000313" key="4">
    <source>
        <dbReference type="EMBL" id="MDM7830988.1"/>
    </source>
</evidence>
<feature type="domain" description="GAF" evidence="2">
    <location>
        <begin position="181"/>
        <end position="328"/>
    </location>
</feature>
<dbReference type="SMART" id="SM00065">
    <property type="entry name" value="GAF"/>
    <property type="match status" value="2"/>
</dbReference>
<dbReference type="RefSeq" id="WP_289446211.1">
    <property type="nucleotide sequence ID" value="NZ_JAUCGR010000002.1"/>
</dbReference>
<evidence type="ECO:0000256" key="1">
    <source>
        <dbReference type="ARBA" id="ARBA00022801"/>
    </source>
</evidence>
<dbReference type="SMART" id="SM00331">
    <property type="entry name" value="PP2C_SIG"/>
    <property type="match status" value="1"/>
</dbReference>
<comment type="caution">
    <text evidence="4">The sequence shown here is derived from an EMBL/GenBank/DDBJ whole genome shotgun (WGS) entry which is preliminary data.</text>
</comment>
<keyword evidence="5" id="KW-1185">Reference proteome</keyword>
<dbReference type="SUPFAM" id="SSF81606">
    <property type="entry name" value="PP2C-like"/>
    <property type="match status" value="1"/>
</dbReference>
<dbReference type="Gene3D" id="3.60.40.10">
    <property type="entry name" value="PPM-type phosphatase domain"/>
    <property type="match status" value="1"/>
</dbReference>
<name>A0ABT7S5U6_9CELL</name>
<feature type="domain" description="GAF" evidence="2">
    <location>
        <begin position="7"/>
        <end position="153"/>
    </location>
</feature>
<dbReference type="Gene3D" id="3.30.450.40">
    <property type="match status" value="2"/>
</dbReference>
<accession>A0ABT7S5U6</accession>
<reference evidence="4 5" key="1">
    <citation type="submission" date="2023-06" db="EMBL/GenBank/DDBJ databases">
        <title>Cellulomonas sp. MW9 Whole genome sequence.</title>
        <authorList>
            <person name="Park S."/>
        </authorList>
    </citation>
    <scope>NUCLEOTIDE SEQUENCE [LARGE SCALE GENOMIC DNA]</scope>
    <source>
        <strain evidence="4 5">MW9</strain>
    </source>
</reference>
<dbReference type="Proteomes" id="UP001321453">
    <property type="component" value="Unassembled WGS sequence"/>
</dbReference>
<sequence length="582" mass="62986">MDGPVGRSDEGYERFARLARRMLDAPVSLVSFVDEAGQVFPGAVGLPEPWQSRRGTGLAHSFCQYVVRSDEPLVVTDARQVDFLADNLAIPDLHAIAYAGFPLHDGTGAAVGSLCAIDDRPRRWTDDELSALSDLAQACSAEVTLRSQQERARRAQHDARLAARHARLLLLMAEELADTTTVDEVLDAVQRLARTVLGVDRSAVAMIEAHRLHWVRHDEVAGVQDSAWAPVSMSDRRWPSVVVAASRQALFFEDGDVLAEQFPVLAGAGGAGAMALLPIATQHRQIGVLLLRWQLARAFTDDLLPVKQALASYAALALERAQLLDHRREVAHVLQEAMLTELPRIDGLELSSSYVPAEAGERVGGDWYDVLDLGDRGVAISMGDVTGHDLRAASLMGQLRSLWRAFAWVFARPPSAIAQLVDQANTGARVGATASMIVAHLDPPDPSGARRLQWSNAGHLPPLVRRADGDAELLEARGDLLVGFAPDTERHDHEVTLRPGDALVLFTDGLVERRTGNLRDALSRLPRRADDVAGFDASSLVATLTADSERHDDVAVLVVRLLPVDGSLPPAPARDRAEPPTG</sequence>
<protein>
    <submittedName>
        <fullName evidence="4">SpoIIE family protein phosphatase</fullName>
    </submittedName>
</protein>
<feature type="domain" description="PPM-type phosphatase" evidence="3">
    <location>
        <begin position="348"/>
        <end position="561"/>
    </location>
</feature>
<dbReference type="SUPFAM" id="SSF55781">
    <property type="entry name" value="GAF domain-like"/>
    <property type="match status" value="2"/>
</dbReference>
<dbReference type="EMBL" id="JAUCGR010000002">
    <property type="protein sequence ID" value="MDM7830988.1"/>
    <property type="molecule type" value="Genomic_DNA"/>
</dbReference>
<keyword evidence="1" id="KW-0378">Hydrolase</keyword>
<dbReference type="PANTHER" id="PTHR43156:SF2">
    <property type="entry name" value="STAGE II SPORULATION PROTEIN E"/>
    <property type="match status" value="1"/>
</dbReference>
<gene>
    <name evidence="4" type="ORF">QRT05_06555</name>
</gene>
<dbReference type="Pfam" id="PF07228">
    <property type="entry name" value="SpoIIE"/>
    <property type="match status" value="1"/>
</dbReference>
<evidence type="ECO:0000259" key="2">
    <source>
        <dbReference type="SMART" id="SM00065"/>
    </source>
</evidence>
<dbReference type="Pfam" id="PF01590">
    <property type="entry name" value="GAF"/>
    <property type="match status" value="1"/>
</dbReference>
<dbReference type="Pfam" id="PF13492">
    <property type="entry name" value="GAF_3"/>
    <property type="match status" value="1"/>
</dbReference>
<dbReference type="PANTHER" id="PTHR43156">
    <property type="entry name" value="STAGE II SPORULATION PROTEIN E-RELATED"/>
    <property type="match status" value="1"/>
</dbReference>
<dbReference type="InterPro" id="IPR001932">
    <property type="entry name" value="PPM-type_phosphatase-like_dom"/>
</dbReference>
<proteinExistence type="predicted"/>
<dbReference type="InterPro" id="IPR036457">
    <property type="entry name" value="PPM-type-like_dom_sf"/>
</dbReference>
<dbReference type="InterPro" id="IPR003018">
    <property type="entry name" value="GAF"/>
</dbReference>
<organism evidence="4 5">
    <name type="scientific">Cellulomonas edaphi</name>
    <dbReference type="NCBI Taxonomy" id="3053468"/>
    <lineage>
        <taxon>Bacteria</taxon>
        <taxon>Bacillati</taxon>
        <taxon>Actinomycetota</taxon>
        <taxon>Actinomycetes</taxon>
        <taxon>Micrococcales</taxon>
        <taxon>Cellulomonadaceae</taxon>
        <taxon>Cellulomonas</taxon>
    </lineage>
</organism>